<dbReference type="InterPro" id="IPR050194">
    <property type="entry name" value="Glycosyltransferase_grp1"/>
</dbReference>
<keyword evidence="4" id="KW-1185">Reference proteome</keyword>
<dbReference type="OrthoDB" id="8523124at2"/>
<protein>
    <submittedName>
        <fullName evidence="3">Glycosyl transferase</fullName>
    </submittedName>
</protein>
<evidence type="ECO:0000313" key="4">
    <source>
        <dbReference type="Proteomes" id="UP000189339"/>
    </source>
</evidence>
<dbReference type="EMBL" id="MSCW01000003">
    <property type="protein sequence ID" value="ONF44663.1"/>
    <property type="molecule type" value="Genomic_DNA"/>
</dbReference>
<dbReference type="Proteomes" id="UP000189339">
    <property type="component" value="Unassembled WGS sequence"/>
</dbReference>
<dbReference type="GO" id="GO:0016758">
    <property type="term" value="F:hexosyltransferase activity"/>
    <property type="evidence" value="ECO:0007669"/>
    <property type="project" value="TreeGrafter"/>
</dbReference>
<name>A0A1V2DVC2_9GAMM</name>
<evidence type="ECO:0000313" key="3">
    <source>
        <dbReference type="EMBL" id="ONF44663.1"/>
    </source>
</evidence>
<dbReference type="CDD" id="cd03819">
    <property type="entry name" value="GT4_WavL-like"/>
    <property type="match status" value="1"/>
</dbReference>
<dbReference type="AlphaFoldDB" id="A0A1V2DVC2"/>
<dbReference type="InterPro" id="IPR028098">
    <property type="entry name" value="Glyco_trans_4-like_N"/>
</dbReference>
<dbReference type="Gene3D" id="3.40.50.2000">
    <property type="entry name" value="Glycogen Phosphorylase B"/>
    <property type="match status" value="2"/>
</dbReference>
<keyword evidence="3" id="KW-0808">Transferase</keyword>
<organism evidence="3 4">
    <name type="scientific">Marinobacter lutaoensis</name>
    <dbReference type="NCBI Taxonomy" id="135739"/>
    <lineage>
        <taxon>Bacteria</taxon>
        <taxon>Pseudomonadati</taxon>
        <taxon>Pseudomonadota</taxon>
        <taxon>Gammaproteobacteria</taxon>
        <taxon>Pseudomonadales</taxon>
        <taxon>Marinobacteraceae</taxon>
        <taxon>Marinobacter</taxon>
    </lineage>
</organism>
<dbReference type="PANTHER" id="PTHR45947">
    <property type="entry name" value="SULFOQUINOVOSYL TRANSFERASE SQD2"/>
    <property type="match status" value="1"/>
</dbReference>
<feature type="domain" description="Glycosyltransferase subfamily 4-like N-terminal" evidence="2">
    <location>
        <begin position="13"/>
        <end position="164"/>
    </location>
</feature>
<evidence type="ECO:0000259" key="1">
    <source>
        <dbReference type="Pfam" id="PF00534"/>
    </source>
</evidence>
<reference evidence="3 4" key="1">
    <citation type="submission" date="2016-12" db="EMBL/GenBank/DDBJ databases">
        <title>Marinobacter lutaoensis whole genome sequencing.</title>
        <authorList>
            <person name="Verma A."/>
            <person name="Krishnamurthi S."/>
        </authorList>
    </citation>
    <scope>NUCLEOTIDE SEQUENCE [LARGE SCALE GENOMIC DNA]</scope>
    <source>
        <strain evidence="3 4">T5054</strain>
    </source>
</reference>
<dbReference type="SUPFAM" id="SSF53756">
    <property type="entry name" value="UDP-Glycosyltransferase/glycogen phosphorylase"/>
    <property type="match status" value="1"/>
</dbReference>
<accession>A0A1V2DVC2</accession>
<dbReference type="InterPro" id="IPR001296">
    <property type="entry name" value="Glyco_trans_1"/>
</dbReference>
<dbReference type="Pfam" id="PF13439">
    <property type="entry name" value="Glyco_transf_4"/>
    <property type="match status" value="1"/>
</dbReference>
<dbReference type="STRING" id="135739.BTO32_04245"/>
<dbReference type="RefSeq" id="WP_076723211.1">
    <property type="nucleotide sequence ID" value="NZ_MSCW01000003.1"/>
</dbReference>
<proteinExistence type="predicted"/>
<feature type="domain" description="Glycosyl transferase family 1" evidence="1">
    <location>
        <begin position="187"/>
        <end position="335"/>
    </location>
</feature>
<dbReference type="Pfam" id="PF00534">
    <property type="entry name" value="Glycos_transf_1"/>
    <property type="match status" value="1"/>
</dbReference>
<gene>
    <name evidence="3" type="ORF">BTO32_04245</name>
</gene>
<dbReference type="PANTHER" id="PTHR45947:SF3">
    <property type="entry name" value="SULFOQUINOVOSYL TRANSFERASE SQD2"/>
    <property type="match status" value="1"/>
</dbReference>
<sequence length="366" mass="40440">MKVLQVLPALNSGGVERGTVEFARELVRRGHESLVLSSGGLLVAQLEQEGSRHITLPVHRKSLASFGQVRPVRALIQSLKPDVIHIRSRLPAWIVWLAWRKLPARERPALVSTFHGMYSVNAYSAIMARPRHLIAISRCVEQYILDNYRVDPSRITVIQRGVDTRAFSPGAPAAEWVAALYRDYPQFRDRKLVLMPGRLTRWKGQETFLEMMARLVKQAPGVHGVVVGGAEPTKEAYRAELEARAQALGLGAHVTFTGHRSDIAQFYRLADVVCHMSSKPEPFGRTLTEALAVGTPVVAFNRGGAAESLSACFPDGLVPPDDLGAFAGKVQALLGQSPRIEIQPEFRLEHQVEATLDVYRRALGEP</sequence>
<comment type="caution">
    <text evidence="3">The sequence shown here is derived from an EMBL/GenBank/DDBJ whole genome shotgun (WGS) entry which is preliminary data.</text>
</comment>
<evidence type="ECO:0000259" key="2">
    <source>
        <dbReference type="Pfam" id="PF13439"/>
    </source>
</evidence>